<organism evidence="1 2">
    <name type="scientific">Apiospora aurea</name>
    <dbReference type="NCBI Taxonomy" id="335848"/>
    <lineage>
        <taxon>Eukaryota</taxon>
        <taxon>Fungi</taxon>
        <taxon>Dikarya</taxon>
        <taxon>Ascomycota</taxon>
        <taxon>Pezizomycotina</taxon>
        <taxon>Sordariomycetes</taxon>
        <taxon>Xylariomycetidae</taxon>
        <taxon>Amphisphaeriales</taxon>
        <taxon>Apiosporaceae</taxon>
        <taxon>Apiospora</taxon>
    </lineage>
</organism>
<keyword evidence="2" id="KW-1185">Reference proteome</keyword>
<proteinExistence type="predicted"/>
<evidence type="ECO:0000313" key="2">
    <source>
        <dbReference type="Proteomes" id="UP001391051"/>
    </source>
</evidence>
<reference evidence="1 2" key="1">
    <citation type="submission" date="2023-01" db="EMBL/GenBank/DDBJ databases">
        <title>Analysis of 21 Apiospora genomes using comparative genomics revels a genus with tremendous synthesis potential of carbohydrate active enzymes and secondary metabolites.</title>
        <authorList>
            <person name="Sorensen T."/>
        </authorList>
    </citation>
    <scope>NUCLEOTIDE SEQUENCE [LARGE SCALE GENOMIC DNA]</scope>
    <source>
        <strain evidence="1 2">CBS 24483</strain>
    </source>
</reference>
<dbReference type="EMBL" id="JAQQWE010000002">
    <property type="protein sequence ID" value="KAK7962038.1"/>
    <property type="molecule type" value="Genomic_DNA"/>
</dbReference>
<name>A0ABR1QQH8_9PEZI</name>
<accession>A0ABR1QQH8</accession>
<evidence type="ECO:0000313" key="1">
    <source>
        <dbReference type="EMBL" id="KAK7962038.1"/>
    </source>
</evidence>
<comment type="caution">
    <text evidence="1">The sequence shown here is derived from an EMBL/GenBank/DDBJ whole genome shotgun (WGS) entry which is preliminary data.</text>
</comment>
<dbReference type="RefSeq" id="XP_066704149.1">
    <property type="nucleotide sequence ID" value="XM_066839085.1"/>
</dbReference>
<sequence length="207" mass="22626">MLASALATVLDIRDRSKFSKLRRWIGHTLTAPDGSRYGILDDVSEAPFADTSSMKNRTLFAYTSTCLQSQDPVSSSLQPDLNDKPPTSLFGVGVGPLGMMANDIVALDSKPLSLDENGSYIVLNTYPLVSDSDPVHGMRVRDEYTIWGKSLVFQTFASGHEPCYGPARHTLIGDVLMFASLHHWIPYTTSGARKGLSHTQGPLLRLV</sequence>
<dbReference type="GeneID" id="92072147"/>
<gene>
    <name evidence="1" type="ORF">PG986_002863</name>
</gene>
<protein>
    <submittedName>
        <fullName evidence="1">Uncharacterized protein</fullName>
    </submittedName>
</protein>
<dbReference type="Proteomes" id="UP001391051">
    <property type="component" value="Unassembled WGS sequence"/>
</dbReference>